<dbReference type="PANTHER" id="PTHR34732:SF4">
    <property type="entry name" value="ROD COMPONENT, PUTATIVE-RELATED"/>
    <property type="match status" value="1"/>
</dbReference>
<gene>
    <name evidence="3" type="ORF">EGYM00392_LOCUS24148</name>
</gene>
<dbReference type="PANTHER" id="PTHR34732">
    <property type="entry name" value="69 KDA PARAFLAGELLAR ROD PROTEIN-RELATED"/>
    <property type="match status" value="1"/>
</dbReference>
<dbReference type="SUPFAM" id="SSF52047">
    <property type="entry name" value="RNI-like"/>
    <property type="match status" value="1"/>
</dbReference>
<protein>
    <submittedName>
        <fullName evidence="3">Uncharacterized protein</fullName>
    </submittedName>
</protein>
<keyword evidence="1" id="KW-0175">Coiled coil</keyword>
<organism evidence="3">
    <name type="scientific">Eutreptiella gymnastica</name>
    <dbReference type="NCBI Taxonomy" id="73025"/>
    <lineage>
        <taxon>Eukaryota</taxon>
        <taxon>Discoba</taxon>
        <taxon>Euglenozoa</taxon>
        <taxon>Euglenida</taxon>
        <taxon>Spirocuta</taxon>
        <taxon>Euglenophyceae</taxon>
        <taxon>Eutreptiales</taxon>
        <taxon>Eutreptiaceae</taxon>
        <taxon>Eutreptiella</taxon>
    </lineage>
</organism>
<accession>A0A7S1IHX1</accession>
<dbReference type="AlphaFoldDB" id="A0A7S1IHX1"/>
<proteinExistence type="predicted"/>
<dbReference type="GO" id="GO:0031514">
    <property type="term" value="C:motile cilium"/>
    <property type="evidence" value="ECO:0007669"/>
    <property type="project" value="InterPro"/>
</dbReference>
<feature type="compositionally biased region" description="Low complexity" evidence="2">
    <location>
        <begin position="206"/>
        <end position="215"/>
    </location>
</feature>
<evidence type="ECO:0000256" key="1">
    <source>
        <dbReference type="SAM" id="Coils"/>
    </source>
</evidence>
<dbReference type="InterPro" id="IPR032675">
    <property type="entry name" value="LRR_dom_sf"/>
</dbReference>
<dbReference type="Gene3D" id="3.80.10.10">
    <property type="entry name" value="Ribonuclease Inhibitor"/>
    <property type="match status" value="1"/>
</dbReference>
<reference evidence="3" key="1">
    <citation type="submission" date="2021-01" db="EMBL/GenBank/DDBJ databases">
        <authorList>
            <person name="Corre E."/>
            <person name="Pelletier E."/>
            <person name="Niang G."/>
            <person name="Scheremetjew M."/>
            <person name="Finn R."/>
            <person name="Kale V."/>
            <person name="Holt S."/>
            <person name="Cochrane G."/>
            <person name="Meng A."/>
            <person name="Brown T."/>
            <person name="Cohen L."/>
        </authorList>
    </citation>
    <scope>NUCLEOTIDE SEQUENCE</scope>
    <source>
        <strain evidence="3">NIES-381</strain>
    </source>
</reference>
<feature type="coiled-coil region" evidence="1">
    <location>
        <begin position="508"/>
        <end position="581"/>
    </location>
</feature>
<dbReference type="InterPro" id="IPR053120">
    <property type="entry name" value="PFR_Component"/>
</dbReference>
<name>A0A7S1IHX1_9EUGL</name>
<dbReference type="Pfam" id="PF05149">
    <property type="entry name" value="Flagellar_rod"/>
    <property type="match status" value="1"/>
</dbReference>
<dbReference type="GO" id="GO:0005516">
    <property type="term" value="F:calmodulin binding"/>
    <property type="evidence" value="ECO:0007669"/>
    <property type="project" value="InterPro"/>
</dbReference>
<dbReference type="InterPro" id="IPR007824">
    <property type="entry name" value="Flagellar_rod"/>
</dbReference>
<feature type="region of interest" description="Disordered" evidence="2">
    <location>
        <begin position="194"/>
        <end position="224"/>
    </location>
</feature>
<evidence type="ECO:0000256" key="2">
    <source>
        <dbReference type="SAM" id="MobiDB-lite"/>
    </source>
</evidence>
<feature type="region of interest" description="Disordered" evidence="2">
    <location>
        <begin position="803"/>
        <end position="855"/>
    </location>
</feature>
<evidence type="ECO:0000313" key="3">
    <source>
        <dbReference type="EMBL" id="CAD9013046.1"/>
    </source>
</evidence>
<feature type="coiled-coil region" evidence="1">
    <location>
        <begin position="408"/>
        <end position="442"/>
    </location>
</feature>
<sequence>MTEAIEQYIMREEERRAYEKEHKKDEPAVVNPHSRAQKGLPALFERCRKLGDVYTTFCQDIKMNPDPETDRVLQIPVAEVTELDFSTIILTPANFDVVMQLCAYLPNLRKLNLSQTGLKTESILNLVETVKVQGKISSINLDGNAALGFAAAKLLLPMLKQQRYVLELSVEGTSMAIPTKELISKVLEANQRRAELEPAGSPPGSPKSQGSPTKGAPGSPFSTRSMADLSVSEFDMTMDSNDGAAQAKQEQEMKELANSKLLDTLMDNEDAAMEFVKSLKAQQKEDQTKMDDFGVTTGLNMEEFREGYQWPVPSSFDYEAAVQRYELNVDPADLADILKEYQPLTGPTYINIKTQLTELLDGSTTRRRKTAIQGEVAKKVERHGPGGAQFCEYVAKFVDLLGQDASAMAEIKKILDETEEQMQELRVKIEALQRDRAKFTQEEDLRNAEVMFEATLEAEEGLIDLVLYRLGQLLARGSKVQLNLSLDKYTVEAKQLVEDTSNSNADVQGRLEEDVENLKQQIKSEQEAVEQRANEFEDIQRSMDSQLVDNRKQQERVWSNIEKQLEQLEELNSMRTTQVNEFLEKVQENDHQNVESAKRIEFCEGHIKRLEELLHDCNANDQITKSFAEWFDIAARTVKAAADSSSSEGDELALEERKKYLAVFKKYYVDMGELLFRKTKRLEEVDRMIRNCEFQIDFCKETLDPDLPRYKNQLKDFHTRRIQIANQVTALQDRGDERAKVFLPHEQELRKAGEEFDSPVLIMHEFVVESRARVLGQRQKFIARDKEELLDKEAQQIDEMAASTLAAREAGNTKMLPSLDSPDKGSQGSSKVPQPPRSPNRQHAAPRSGPQPAAP</sequence>
<dbReference type="EMBL" id="HBGA01064995">
    <property type="protein sequence ID" value="CAD9013046.1"/>
    <property type="molecule type" value="Transcribed_RNA"/>
</dbReference>